<comment type="caution">
    <text evidence="2">The sequence shown here is derived from an EMBL/GenBank/DDBJ whole genome shotgun (WGS) entry which is preliminary data.</text>
</comment>
<feature type="domain" description="Peptidase S74" evidence="1">
    <location>
        <begin position="343"/>
        <end position="453"/>
    </location>
</feature>
<evidence type="ECO:0000313" key="2">
    <source>
        <dbReference type="EMBL" id="MDR7155512.1"/>
    </source>
</evidence>
<proteinExistence type="predicted"/>
<dbReference type="InterPro" id="IPR044914">
    <property type="entry name" value="Endosialidase_C_dom_sf"/>
</dbReference>
<keyword evidence="3" id="KW-1185">Reference proteome</keyword>
<dbReference type="InterPro" id="IPR030392">
    <property type="entry name" value="S74_ICA"/>
</dbReference>
<organism evidence="2 3">
    <name type="scientific">Sphingobium xenophagum</name>
    <dbReference type="NCBI Taxonomy" id="121428"/>
    <lineage>
        <taxon>Bacteria</taxon>
        <taxon>Pseudomonadati</taxon>
        <taxon>Pseudomonadota</taxon>
        <taxon>Alphaproteobacteria</taxon>
        <taxon>Sphingomonadales</taxon>
        <taxon>Sphingomonadaceae</taxon>
        <taxon>Sphingobium</taxon>
    </lineage>
</organism>
<evidence type="ECO:0000259" key="1">
    <source>
        <dbReference type="PROSITE" id="PS51688"/>
    </source>
</evidence>
<dbReference type="PROSITE" id="PS51688">
    <property type="entry name" value="ICA"/>
    <property type="match status" value="1"/>
</dbReference>
<reference evidence="2 3" key="1">
    <citation type="submission" date="2023-07" db="EMBL/GenBank/DDBJ databases">
        <title>Sorghum-associated microbial communities from plants grown in Nebraska, USA.</title>
        <authorList>
            <person name="Schachtman D."/>
        </authorList>
    </citation>
    <scope>NUCLEOTIDE SEQUENCE [LARGE SCALE GENOMIC DNA]</scope>
    <source>
        <strain evidence="2 3">4256</strain>
    </source>
</reference>
<dbReference type="Gene3D" id="4.10.1090.10">
    <property type="entry name" value="Endosialidase, domain 4"/>
    <property type="match status" value="1"/>
</dbReference>
<dbReference type="Pfam" id="PF13884">
    <property type="entry name" value="Peptidase_S74"/>
    <property type="match status" value="1"/>
</dbReference>
<sequence length="460" mass="47638">MGIVDLGLADLVREVCHDGGTGPLLLGGAMAGFRSFDAAVGEGVAFPYVIMSLVDPAQWEAGTGTLDGDGRLVRTPVASSAGGAAVDFAVGEKSVALTIHAAWLEAVNLHGHGIAEIAGLGDALAGRQAASGELDAIAAVSGTAFGRALLGQADGAAVRGHVGALGMSGVQRMRGAELHINALTSEDYPWEPGIGKVSVLTQAMSVFMDGGQASFRVLAFGGLANNRLYRANGTFGARTDVGPNDVIGDYNAWGLLGGTFTELSRIRTTLTAAAPGPTNLASRMSFHVGRNGSAAMQEALRLEHQALTAFGSVAPSNDNGFALGSAAARWSVVYAASGAINTSDARVKGDVAAVGDDLLDAWGAVAWRQFRFADAVAEKGAGARWHIGLVAQQVRDAIDALLGDGAAVRLGLLCHDVWDEGDRWGLRYDECLALEAAWQRRRIERIEARLALLEVQDVAG</sequence>
<evidence type="ECO:0000313" key="3">
    <source>
        <dbReference type="Proteomes" id="UP001267638"/>
    </source>
</evidence>
<dbReference type="EMBL" id="JAVDWV010000010">
    <property type="protein sequence ID" value="MDR7155512.1"/>
    <property type="molecule type" value="Genomic_DNA"/>
</dbReference>
<dbReference type="CDD" id="cd10144">
    <property type="entry name" value="Peptidase_S74_CIMCD"/>
    <property type="match status" value="1"/>
</dbReference>
<accession>A0ABU1X2Z7</accession>
<protein>
    <recommendedName>
        <fullName evidence="1">Peptidase S74 domain-containing protein</fullName>
    </recommendedName>
</protein>
<dbReference type="Proteomes" id="UP001267638">
    <property type="component" value="Unassembled WGS sequence"/>
</dbReference>
<gene>
    <name evidence="2" type="ORF">J2W40_002344</name>
</gene>
<dbReference type="RefSeq" id="WP_310224877.1">
    <property type="nucleotide sequence ID" value="NZ_JAVDWV010000010.1"/>
</dbReference>
<dbReference type="Gene3D" id="1.20.5.1240">
    <property type="entry name" value="Endo-n-acetylneuraminidase"/>
    <property type="match status" value="1"/>
</dbReference>
<dbReference type="Gene3D" id="1.20.5.100">
    <property type="entry name" value="Cytochrome c1, transmembrane anchor, C-terminal"/>
    <property type="match status" value="1"/>
</dbReference>
<name>A0ABU1X2Z7_SPHXE</name>